<reference evidence="4 5" key="1">
    <citation type="submission" date="2024-05" db="EMBL/GenBank/DDBJ databases">
        <title>Roseateles sp. DJS-2-20 16S ribosomal RNA gene Genome sequencing and assembly.</title>
        <authorList>
            <person name="Woo H."/>
        </authorList>
    </citation>
    <scope>NUCLEOTIDE SEQUENCE [LARGE SCALE GENOMIC DNA]</scope>
    <source>
        <strain evidence="4 5">DJS-2-20</strain>
    </source>
</reference>
<dbReference type="InterPro" id="IPR036271">
    <property type="entry name" value="Tet_transcr_reg_TetR-rel_C_sf"/>
</dbReference>
<dbReference type="InterPro" id="IPR050109">
    <property type="entry name" value="HTH-type_TetR-like_transc_reg"/>
</dbReference>
<evidence type="ECO:0000259" key="3">
    <source>
        <dbReference type="PROSITE" id="PS50977"/>
    </source>
</evidence>
<dbReference type="Pfam" id="PF08362">
    <property type="entry name" value="TetR_C_3"/>
    <property type="match status" value="1"/>
</dbReference>
<dbReference type="PANTHER" id="PTHR30055">
    <property type="entry name" value="HTH-TYPE TRANSCRIPTIONAL REGULATOR RUTR"/>
    <property type="match status" value="1"/>
</dbReference>
<sequence length="224" mass="25379">MSTPPRTPRATTLRRQEAIMAEAERQFARAGFEGVSLDSIAAALDLSRQNLLYHWPNKEALYLAVLDGVMNEWLARMGEVAAADDPEQAIREYVRAKLLFSRERPTGNAVFTREIMTGVPRYAEVLKTRVQPLLQADVERFERWASEGRIERLDFTHLIFVLWGSTQAYADLGPQFALFMDKPVLDDADFARAEALIVRIVWGALKVCAPKEASELEQRVEVDV</sequence>
<dbReference type="InterPro" id="IPR009057">
    <property type="entry name" value="Homeodomain-like_sf"/>
</dbReference>
<dbReference type="Proteomes" id="UP001495147">
    <property type="component" value="Unassembled WGS sequence"/>
</dbReference>
<evidence type="ECO:0000256" key="1">
    <source>
        <dbReference type="ARBA" id="ARBA00023125"/>
    </source>
</evidence>
<dbReference type="EMBL" id="JBDPZD010000001">
    <property type="protein sequence ID" value="MEO3690571.1"/>
    <property type="molecule type" value="Genomic_DNA"/>
</dbReference>
<dbReference type="Pfam" id="PF00440">
    <property type="entry name" value="TetR_N"/>
    <property type="match status" value="1"/>
</dbReference>
<evidence type="ECO:0000256" key="2">
    <source>
        <dbReference type="PROSITE-ProRule" id="PRU00335"/>
    </source>
</evidence>
<keyword evidence="5" id="KW-1185">Reference proteome</keyword>
<dbReference type="SUPFAM" id="SSF48498">
    <property type="entry name" value="Tetracyclin repressor-like, C-terminal domain"/>
    <property type="match status" value="1"/>
</dbReference>
<accession>A0ABV0FZ81</accession>
<gene>
    <name evidence="4" type="ORF">ABDJ85_03770</name>
</gene>
<dbReference type="SUPFAM" id="SSF46689">
    <property type="entry name" value="Homeodomain-like"/>
    <property type="match status" value="1"/>
</dbReference>
<dbReference type="InterPro" id="IPR013573">
    <property type="entry name" value="Tscrpt_reg_YcdC_C"/>
</dbReference>
<organism evidence="4 5">
    <name type="scientific">Roseateles paludis</name>
    <dbReference type="NCBI Taxonomy" id="3145238"/>
    <lineage>
        <taxon>Bacteria</taxon>
        <taxon>Pseudomonadati</taxon>
        <taxon>Pseudomonadota</taxon>
        <taxon>Betaproteobacteria</taxon>
        <taxon>Burkholderiales</taxon>
        <taxon>Sphaerotilaceae</taxon>
        <taxon>Roseateles</taxon>
    </lineage>
</organism>
<dbReference type="PROSITE" id="PS50977">
    <property type="entry name" value="HTH_TETR_2"/>
    <property type="match status" value="1"/>
</dbReference>
<dbReference type="PANTHER" id="PTHR30055:SF196">
    <property type="entry name" value="HTH-TYPE TRANSCRIPTIONAL REGULATOR RUTR"/>
    <property type="match status" value="1"/>
</dbReference>
<keyword evidence="1 2" id="KW-0238">DNA-binding</keyword>
<protein>
    <submittedName>
        <fullName evidence="4">TetR/AcrR family transcriptional regulator</fullName>
    </submittedName>
</protein>
<dbReference type="Gene3D" id="1.10.357.10">
    <property type="entry name" value="Tetracycline Repressor, domain 2"/>
    <property type="match status" value="1"/>
</dbReference>
<evidence type="ECO:0000313" key="5">
    <source>
        <dbReference type="Proteomes" id="UP001495147"/>
    </source>
</evidence>
<dbReference type="RefSeq" id="WP_347703398.1">
    <property type="nucleotide sequence ID" value="NZ_JBDPZD010000001.1"/>
</dbReference>
<feature type="DNA-binding region" description="H-T-H motif" evidence="2">
    <location>
        <begin position="36"/>
        <end position="55"/>
    </location>
</feature>
<name>A0ABV0FZ81_9BURK</name>
<feature type="domain" description="HTH tetR-type" evidence="3">
    <location>
        <begin position="13"/>
        <end position="73"/>
    </location>
</feature>
<dbReference type="InterPro" id="IPR001647">
    <property type="entry name" value="HTH_TetR"/>
</dbReference>
<evidence type="ECO:0000313" key="4">
    <source>
        <dbReference type="EMBL" id="MEO3690571.1"/>
    </source>
</evidence>
<dbReference type="Gene3D" id="1.10.10.60">
    <property type="entry name" value="Homeodomain-like"/>
    <property type="match status" value="1"/>
</dbReference>
<comment type="caution">
    <text evidence="4">The sequence shown here is derived from an EMBL/GenBank/DDBJ whole genome shotgun (WGS) entry which is preliminary data.</text>
</comment>
<proteinExistence type="predicted"/>